<gene>
    <name evidence="3" type="ORF">A3J46_05615</name>
</gene>
<organism evidence="3 4">
    <name type="scientific">Candidatus Yanofskybacteria bacterium RIFCSPHIGHO2_02_FULL_41_11</name>
    <dbReference type="NCBI Taxonomy" id="1802675"/>
    <lineage>
        <taxon>Bacteria</taxon>
        <taxon>Candidatus Yanofskyibacteriota</taxon>
    </lineage>
</organism>
<feature type="domain" description="DUF7282" evidence="2">
    <location>
        <begin position="49"/>
        <end position="144"/>
    </location>
</feature>
<keyword evidence="1" id="KW-1133">Transmembrane helix</keyword>
<comment type="caution">
    <text evidence="3">The sequence shown here is derived from an EMBL/GenBank/DDBJ whole genome shotgun (WGS) entry which is preliminary data.</text>
</comment>
<keyword evidence="1" id="KW-0472">Membrane</keyword>
<dbReference type="AlphaFoldDB" id="A0A1F8FAE4"/>
<name>A0A1F8FAE4_9BACT</name>
<evidence type="ECO:0000313" key="4">
    <source>
        <dbReference type="Proteomes" id="UP000177167"/>
    </source>
</evidence>
<protein>
    <recommendedName>
        <fullName evidence="2">DUF7282 domain-containing protein</fullName>
    </recommendedName>
</protein>
<evidence type="ECO:0000259" key="2">
    <source>
        <dbReference type="Pfam" id="PF23951"/>
    </source>
</evidence>
<evidence type="ECO:0000313" key="3">
    <source>
        <dbReference type="EMBL" id="OGN09219.1"/>
    </source>
</evidence>
<proteinExistence type="predicted"/>
<keyword evidence="1" id="KW-0812">Transmembrane</keyword>
<accession>A0A1F8FAE4</accession>
<evidence type="ECO:0000256" key="1">
    <source>
        <dbReference type="SAM" id="Phobius"/>
    </source>
</evidence>
<feature type="transmembrane region" description="Helical" evidence="1">
    <location>
        <begin position="6"/>
        <end position="24"/>
    </location>
</feature>
<sequence length="161" mass="17140">MKTKIALIFGIIVATGIGAMFLFLGNDDRSGSVEDSTGLIVGENAIYVAEQPPSNIVSVAIVRLQKPGFVVVHENVDEVPGKVLGVSNLISSGETKNSLSIVLSRSTLDRETIYAMLYFDNEDGIFDITKDKPVIDSVANEPMMAIVAISKDATEPGAINP</sequence>
<dbReference type="Pfam" id="PF23951">
    <property type="entry name" value="DUF7282"/>
    <property type="match status" value="1"/>
</dbReference>
<dbReference type="EMBL" id="MGJP01000041">
    <property type="protein sequence ID" value="OGN09219.1"/>
    <property type="molecule type" value="Genomic_DNA"/>
</dbReference>
<dbReference type="InterPro" id="IPR055706">
    <property type="entry name" value="Slg1/2_DUF7282"/>
</dbReference>
<reference evidence="3 4" key="1">
    <citation type="journal article" date="2016" name="Nat. Commun.">
        <title>Thousands of microbial genomes shed light on interconnected biogeochemical processes in an aquifer system.</title>
        <authorList>
            <person name="Anantharaman K."/>
            <person name="Brown C.T."/>
            <person name="Hug L.A."/>
            <person name="Sharon I."/>
            <person name="Castelle C.J."/>
            <person name="Probst A.J."/>
            <person name="Thomas B.C."/>
            <person name="Singh A."/>
            <person name="Wilkins M.J."/>
            <person name="Karaoz U."/>
            <person name="Brodie E.L."/>
            <person name="Williams K.H."/>
            <person name="Hubbard S.S."/>
            <person name="Banfield J.F."/>
        </authorList>
    </citation>
    <scope>NUCLEOTIDE SEQUENCE [LARGE SCALE GENOMIC DNA]</scope>
</reference>
<dbReference type="Proteomes" id="UP000177167">
    <property type="component" value="Unassembled WGS sequence"/>
</dbReference>